<dbReference type="Pfam" id="PF08281">
    <property type="entry name" value="Sigma70_r4_2"/>
    <property type="match status" value="1"/>
</dbReference>
<evidence type="ECO:0000256" key="3">
    <source>
        <dbReference type="ARBA" id="ARBA00023082"/>
    </source>
</evidence>
<evidence type="ECO:0000313" key="8">
    <source>
        <dbReference type="EMBL" id="MBB4664692.1"/>
    </source>
</evidence>
<dbReference type="GO" id="GO:0006352">
    <property type="term" value="P:DNA-templated transcription initiation"/>
    <property type="evidence" value="ECO:0007669"/>
    <property type="project" value="InterPro"/>
</dbReference>
<name>A0A840II86_9ACTN</name>
<evidence type="ECO:0000256" key="1">
    <source>
        <dbReference type="ARBA" id="ARBA00010641"/>
    </source>
</evidence>
<evidence type="ECO:0000313" key="9">
    <source>
        <dbReference type="Proteomes" id="UP000585272"/>
    </source>
</evidence>
<comment type="similarity">
    <text evidence="1">Belongs to the sigma-70 factor family. ECF subfamily.</text>
</comment>
<dbReference type="PANTHER" id="PTHR43133:SF25">
    <property type="entry name" value="RNA POLYMERASE SIGMA FACTOR RFAY-RELATED"/>
    <property type="match status" value="1"/>
</dbReference>
<feature type="domain" description="RNA polymerase sigma factor 70 region 4 type 2" evidence="7">
    <location>
        <begin position="105"/>
        <end position="156"/>
    </location>
</feature>
<proteinExistence type="inferred from homology"/>
<dbReference type="InterPro" id="IPR013325">
    <property type="entry name" value="RNA_pol_sigma_r2"/>
</dbReference>
<feature type="domain" description="RNA polymerase sigma-70 region 2" evidence="6">
    <location>
        <begin position="13"/>
        <end position="78"/>
    </location>
</feature>
<dbReference type="SUPFAM" id="SSF88659">
    <property type="entry name" value="Sigma3 and sigma4 domains of RNA polymerase sigma factors"/>
    <property type="match status" value="1"/>
</dbReference>
<evidence type="ECO:0000256" key="2">
    <source>
        <dbReference type="ARBA" id="ARBA00023015"/>
    </source>
</evidence>
<evidence type="ECO:0000259" key="7">
    <source>
        <dbReference type="Pfam" id="PF08281"/>
    </source>
</evidence>
<dbReference type="Gene3D" id="1.10.1740.10">
    <property type="match status" value="1"/>
</dbReference>
<dbReference type="InterPro" id="IPR039425">
    <property type="entry name" value="RNA_pol_sigma-70-like"/>
</dbReference>
<dbReference type="GO" id="GO:0003677">
    <property type="term" value="F:DNA binding"/>
    <property type="evidence" value="ECO:0007669"/>
    <property type="project" value="InterPro"/>
</dbReference>
<keyword evidence="4" id="KW-0804">Transcription</keyword>
<dbReference type="InterPro" id="IPR013324">
    <property type="entry name" value="RNA_pol_sigma_r3/r4-like"/>
</dbReference>
<dbReference type="NCBIfam" id="TIGR02937">
    <property type="entry name" value="sigma70-ECF"/>
    <property type="match status" value="1"/>
</dbReference>
<evidence type="ECO:0000256" key="5">
    <source>
        <dbReference type="SAM" id="MobiDB-lite"/>
    </source>
</evidence>
<evidence type="ECO:0000256" key="4">
    <source>
        <dbReference type="ARBA" id="ARBA00023163"/>
    </source>
</evidence>
<comment type="caution">
    <text evidence="8">The sequence shown here is derived from an EMBL/GenBank/DDBJ whole genome shotgun (WGS) entry which is preliminary data.</text>
</comment>
<dbReference type="Proteomes" id="UP000585272">
    <property type="component" value="Unassembled WGS sequence"/>
</dbReference>
<dbReference type="InterPro" id="IPR013249">
    <property type="entry name" value="RNA_pol_sigma70_r4_t2"/>
</dbReference>
<feature type="region of interest" description="Disordered" evidence="5">
    <location>
        <begin position="158"/>
        <end position="201"/>
    </location>
</feature>
<keyword evidence="2" id="KW-0805">Transcription regulation</keyword>
<dbReference type="RefSeq" id="WP_183344946.1">
    <property type="nucleotide sequence ID" value="NZ_JACHNU010000008.1"/>
</dbReference>
<dbReference type="SUPFAM" id="SSF88946">
    <property type="entry name" value="Sigma2 domain of RNA polymerase sigma factors"/>
    <property type="match status" value="1"/>
</dbReference>
<protein>
    <submittedName>
        <fullName evidence="8">RNA polymerase sigma-70 factor (ECF subfamily)</fullName>
    </submittedName>
</protein>
<feature type="compositionally biased region" description="Basic and acidic residues" evidence="5">
    <location>
        <begin position="186"/>
        <end position="201"/>
    </location>
</feature>
<keyword evidence="3" id="KW-0731">Sigma factor</keyword>
<dbReference type="GO" id="GO:0016987">
    <property type="term" value="F:sigma factor activity"/>
    <property type="evidence" value="ECO:0007669"/>
    <property type="project" value="UniProtKB-KW"/>
</dbReference>
<dbReference type="EMBL" id="JACHNU010000008">
    <property type="protein sequence ID" value="MBB4664692.1"/>
    <property type="molecule type" value="Genomic_DNA"/>
</dbReference>
<dbReference type="Pfam" id="PF04542">
    <property type="entry name" value="Sigma70_r2"/>
    <property type="match status" value="1"/>
</dbReference>
<organism evidence="8 9">
    <name type="scientific">Conexibacter arvalis</name>
    <dbReference type="NCBI Taxonomy" id="912552"/>
    <lineage>
        <taxon>Bacteria</taxon>
        <taxon>Bacillati</taxon>
        <taxon>Actinomycetota</taxon>
        <taxon>Thermoleophilia</taxon>
        <taxon>Solirubrobacterales</taxon>
        <taxon>Conexibacteraceae</taxon>
        <taxon>Conexibacter</taxon>
    </lineage>
</organism>
<reference evidence="8 9" key="1">
    <citation type="submission" date="2020-08" db="EMBL/GenBank/DDBJ databases">
        <title>Genomic Encyclopedia of Archaeal and Bacterial Type Strains, Phase II (KMG-II): from individual species to whole genera.</title>
        <authorList>
            <person name="Goeker M."/>
        </authorList>
    </citation>
    <scope>NUCLEOTIDE SEQUENCE [LARGE SCALE GENOMIC DNA]</scope>
    <source>
        <strain evidence="8 9">DSM 23288</strain>
    </source>
</reference>
<gene>
    <name evidence="8" type="ORF">BDZ31_004307</name>
</gene>
<dbReference type="AlphaFoldDB" id="A0A840II86"/>
<dbReference type="InterPro" id="IPR007627">
    <property type="entry name" value="RNA_pol_sigma70_r2"/>
</dbReference>
<dbReference type="PANTHER" id="PTHR43133">
    <property type="entry name" value="RNA POLYMERASE ECF-TYPE SIGMA FACTO"/>
    <property type="match status" value="1"/>
</dbReference>
<dbReference type="InterPro" id="IPR014284">
    <property type="entry name" value="RNA_pol_sigma-70_dom"/>
</dbReference>
<sequence>MTAPADRARLEALYAQHAAAVHAYARRRTDAAAAEDAVAETFLVAWRRLDRVPAGDPLPWLFATARHVLANQRRGDARRAALSARLHAEPAPPRPASGVSEEGARLLHALAALSATDREALLLTAWEGLEPARAAAALGCTRATFNVRLHRARKRLAKALAHESPSGGASSTAPRESAPGVASARPADRRRPETASQETRR</sequence>
<accession>A0A840II86</accession>
<dbReference type="InterPro" id="IPR036388">
    <property type="entry name" value="WH-like_DNA-bd_sf"/>
</dbReference>
<evidence type="ECO:0000259" key="6">
    <source>
        <dbReference type="Pfam" id="PF04542"/>
    </source>
</evidence>
<dbReference type="Gene3D" id="1.10.10.10">
    <property type="entry name" value="Winged helix-like DNA-binding domain superfamily/Winged helix DNA-binding domain"/>
    <property type="match status" value="1"/>
</dbReference>
<keyword evidence="9" id="KW-1185">Reference proteome</keyword>